<dbReference type="PANTHER" id="PTHR47977">
    <property type="entry name" value="RAS-RELATED PROTEIN RAB"/>
    <property type="match status" value="1"/>
</dbReference>
<gene>
    <name evidence="3" type="ORF">FOZ63_031133</name>
</gene>
<organism evidence="3 4">
    <name type="scientific">Perkinsus olseni</name>
    <name type="common">Perkinsus atlanticus</name>
    <dbReference type="NCBI Taxonomy" id="32597"/>
    <lineage>
        <taxon>Eukaryota</taxon>
        <taxon>Sar</taxon>
        <taxon>Alveolata</taxon>
        <taxon>Perkinsozoa</taxon>
        <taxon>Perkinsea</taxon>
        <taxon>Perkinsida</taxon>
        <taxon>Perkinsidae</taxon>
        <taxon>Perkinsus</taxon>
    </lineage>
</organism>
<comment type="caution">
    <text evidence="3">The sequence shown here is derived from an EMBL/GenBank/DDBJ whole genome shotgun (WGS) entry which is preliminary data.</text>
</comment>
<dbReference type="PROSITE" id="PS51419">
    <property type="entry name" value="RAB"/>
    <property type="match status" value="1"/>
</dbReference>
<name>A0A7J6RIK6_PEROL</name>
<reference evidence="3 4" key="1">
    <citation type="submission" date="2020-04" db="EMBL/GenBank/DDBJ databases">
        <title>Perkinsus olseni comparative genomics.</title>
        <authorList>
            <person name="Bogema D.R."/>
        </authorList>
    </citation>
    <scope>NUCLEOTIDE SEQUENCE [LARGE SCALE GENOMIC DNA]</scope>
    <source>
        <strain evidence="3 4">ATCC PRA-207</strain>
    </source>
</reference>
<evidence type="ECO:0000313" key="3">
    <source>
        <dbReference type="EMBL" id="KAF4720488.1"/>
    </source>
</evidence>
<evidence type="ECO:0000313" key="4">
    <source>
        <dbReference type="Proteomes" id="UP000553632"/>
    </source>
</evidence>
<proteinExistence type="predicted"/>
<keyword evidence="2" id="KW-0342">GTP-binding</keyword>
<keyword evidence="4" id="KW-1185">Reference proteome</keyword>
<dbReference type="AlphaFoldDB" id="A0A7J6RIK6"/>
<protein>
    <submittedName>
        <fullName evidence="3">Uncharacterized protein</fullName>
    </submittedName>
</protein>
<keyword evidence="1" id="KW-0547">Nucleotide-binding</keyword>
<dbReference type="GO" id="GO:0005525">
    <property type="term" value="F:GTP binding"/>
    <property type="evidence" value="ECO:0007669"/>
    <property type="project" value="UniProtKB-KW"/>
</dbReference>
<accession>A0A7J6RIK6</accession>
<dbReference type="EMBL" id="JABANO010025288">
    <property type="protein sequence ID" value="KAF4720488.1"/>
    <property type="molecule type" value="Genomic_DNA"/>
</dbReference>
<evidence type="ECO:0000256" key="1">
    <source>
        <dbReference type="ARBA" id="ARBA00022741"/>
    </source>
</evidence>
<dbReference type="Proteomes" id="UP000553632">
    <property type="component" value="Unassembled WGS sequence"/>
</dbReference>
<dbReference type="InterPro" id="IPR050227">
    <property type="entry name" value="Rab"/>
</dbReference>
<evidence type="ECO:0000256" key="2">
    <source>
        <dbReference type="ARBA" id="ARBA00023134"/>
    </source>
</evidence>
<dbReference type="SMART" id="SM00175">
    <property type="entry name" value="RAB"/>
    <property type="match status" value="1"/>
</dbReference>
<dbReference type="Pfam" id="PF08477">
    <property type="entry name" value="Roc"/>
    <property type="match status" value="1"/>
</dbReference>
<dbReference type="InterPro" id="IPR027417">
    <property type="entry name" value="P-loop_NTPase"/>
</dbReference>
<dbReference type="PRINTS" id="PR00449">
    <property type="entry name" value="RASTRNSFRMNG"/>
</dbReference>
<sequence length="159" mass="17565">MAKQTVITDSDEESDAEELLNRQYKVILLGNGAVGKTSLAHRFCDGSFSTSYKQTIGLDFFVKAGDTSDSPGRYQCMSSSVGYRRPEYREQDDQSVESRAQALNLCRDACQLKYIYGSDAVILVYDITSYQSFQDLNDWLQLVEGATGSLAAEAGMNPP</sequence>
<dbReference type="SUPFAM" id="SSF52540">
    <property type="entry name" value="P-loop containing nucleoside triphosphate hydrolases"/>
    <property type="match status" value="1"/>
</dbReference>
<dbReference type="Gene3D" id="3.40.50.300">
    <property type="entry name" value="P-loop containing nucleotide triphosphate hydrolases"/>
    <property type="match status" value="1"/>
</dbReference>